<accession>A0A365UEB2</accession>
<dbReference type="EMBL" id="QNTQ01000001">
    <property type="protein sequence ID" value="RBI87712.1"/>
    <property type="molecule type" value="Genomic_DNA"/>
</dbReference>
<keyword evidence="3" id="KW-1185">Reference proteome</keyword>
<protein>
    <submittedName>
        <fullName evidence="2">Adenylosuccinate lyase</fullName>
    </submittedName>
</protein>
<evidence type="ECO:0000256" key="1">
    <source>
        <dbReference type="SAM" id="SignalP"/>
    </source>
</evidence>
<dbReference type="Proteomes" id="UP000253370">
    <property type="component" value="Unassembled WGS sequence"/>
</dbReference>
<evidence type="ECO:0000313" key="3">
    <source>
        <dbReference type="Proteomes" id="UP000253370"/>
    </source>
</evidence>
<keyword evidence="1" id="KW-0732">Signal</keyword>
<comment type="caution">
    <text evidence="2">The sequence shown here is derived from an EMBL/GenBank/DDBJ whole genome shotgun (WGS) entry which is preliminary data.</text>
</comment>
<organism evidence="2 3">
    <name type="scientific">Rhodosalinus halophilus</name>
    <dbReference type="NCBI Taxonomy" id="2259333"/>
    <lineage>
        <taxon>Bacteria</taxon>
        <taxon>Pseudomonadati</taxon>
        <taxon>Pseudomonadota</taxon>
        <taxon>Alphaproteobacteria</taxon>
        <taxon>Rhodobacterales</taxon>
        <taxon>Paracoccaceae</taxon>
        <taxon>Rhodosalinus</taxon>
    </lineage>
</organism>
<dbReference type="AlphaFoldDB" id="A0A365UEB2"/>
<gene>
    <name evidence="2" type="ORF">DRV85_02020</name>
</gene>
<name>A0A365UEB2_9RHOB</name>
<evidence type="ECO:0000313" key="2">
    <source>
        <dbReference type="EMBL" id="RBI87712.1"/>
    </source>
</evidence>
<dbReference type="GO" id="GO:0016829">
    <property type="term" value="F:lyase activity"/>
    <property type="evidence" value="ECO:0007669"/>
    <property type="project" value="UniProtKB-KW"/>
</dbReference>
<keyword evidence="2" id="KW-0456">Lyase</keyword>
<feature type="signal peptide" evidence="1">
    <location>
        <begin position="1"/>
        <end position="22"/>
    </location>
</feature>
<dbReference type="OrthoDB" id="7875269at2"/>
<proteinExistence type="predicted"/>
<reference evidence="2 3" key="1">
    <citation type="submission" date="2018-07" db="EMBL/GenBank/DDBJ databases">
        <title>Rhodosalinus sp. strain E84T genomic sequence and assembly.</title>
        <authorList>
            <person name="Liu Z.-W."/>
            <person name="Lu D.-C."/>
        </authorList>
    </citation>
    <scope>NUCLEOTIDE SEQUENCE [LARGE SCALE GENOMIC DNA]</scope>
    <source>
        <strain evidence="2 3">E84</strain>
    </source>
</reference>
<dbReference type="RefSeq" id="WP_113287734.1">
    <property type="nucleotide sequence ID" value="NZ_QNTQ01000001.1"/>
</dbReference>
<feature type="chain" id="PRO_5016909295" evidence="1">
    <location>
        <begin position="23"/>
        <end position="53"/>
    </location>
</feature>
<sequence>MTSVKTLVVAAALSVVPAISMALCGGKSHQAMSCAEGMVWDAQQQACVQQVTS</sequence>